<reference evidence="2 3" key="1">
    <citation type="journal article" date="2012" name="J. Bacteriol.">
        <title>Complete Genome Sequence of Paenibacillus mucilaginosus 3016, a Bacterium Functional as Microbial Fertilizer.</title>
        <authorList>
            <person name="Ma M."/>
            <person name="Wang Z."/>
            <person name="Li L."/>
            <person name="Jiang X."/>
            <person name="Guan D."/>
            <person name="Cao F."/>
            <person name="Chen H."/>
            <person name="Wang X."/>
            <person name="Shen D."/>
            <person name="Du B."/>
            <person name="Li J."/>
        </authorList>
    </citation>
    <scope>NUCLEOTIDE SEQUENCE [LARGE SCALE GENOMIC DNA]</scope>
    <source>
        <strain evidence="2 3">3016</strain>
    </source>
</reference>
<evidence type="ECO:0000256" key="1">
    <source>
        <dbReference type="SAM" id="Phobius"/>
    </source>
</evidence>
<name>H6NC42_9BACL</name>
<dbReference type="RefSeq" id="WP_014368863.1">
    <property type="nucleotide sequence ID" value="NC_016935.1"/>
</dbReference>
<dbReference type="AlphaFoldDB" id="H6NC42"/>
<dbReference type="Proteomes" id="UP000007523">
    <property type="component" value="Chromosome"/>
</dbReference>
<keyword evidence="1" id="KW-0472">Membrane</keyword>
<accession>H6NC42</accession>
<feature type="transmembrane region" description="Helical" evidence="1">
    <location>
        <begin position="12"/>
        <end position="35"/>
    </location>
</feature>
<keyword evidence="1" id="KW-0812">Transmembrane</keyword>
<evidence type="ECO:0000313" key="3">
    <source>
        <dbReference type="Proteomes" id="UP000007523"/>
    </source>
</evidence>
<proteinExistence type="predicted"/>
<evidence type="ECO:0000313" key="2">
    <source>
        <dbReference type="EMBL" id="AFC28235.1"/>
    </source>
</evidence>
<sequence>MTFLSGLLHNRLQRVICVILLTAGLTWLYLWWRILDHTVSAYFQAGGFWLGLLLFLSGMVPGRDGSRKAGRLEFMAGALLMLLWLFLAFVYGITTADDKFQAAHAEVRDAKMEQIDIKHIPSVPKTFAKYKGDKMLGQVPNFSYYQMGDYSIQKIDNELVWVAPVEYNGFFKSLSAKTVTAYVKISAEDENAPAELMSGYAMKYVPSGYFSGNIYRHIRADYPSAVLFEASFEPKDDGSPVYVVPYGHYEKYRNVPYVDGVFLVDPESGTIEQYGTDQVPAFVDQVIPASIADTYNTYFGKYKHGYLNTLFGKRDLHMPTTWEEGDEVVAVFDQEGNMSWFTDHTTLDETSKSLVGYSLINARSGKFTYYGGQTVSSSGLANGSAAINSVNKTFLKDQWTGASPTLYNIYGEETWFVPVTDGNGLLRELALVNAKNPQILAHHKNKASAFASYKNLLVSFGSGQMDPTGSAQQKEIQGRIVRVSFVSEGADLRVKWMMDNSDKVFVVLESQYPYAGFLQAGDQVRVQYVDTEELVVTASKVTNLTVNK</sequence>
<dbReference type="STRING" id="1116391.PM3016_1307"/>
<dbReference type="EMBL" id="CP003235">
    <property type="protein sequence ID" value="AFC28235.1"/>
    <property type="molecule type" value="Genomic_DNA"/>
</dbReference>
<keyword evidence="3" id="KW-1185">Reference proteome</keyword>
<dbReference type="KEGG" id="pmq:PM3016_1307"/>
<keyword evidence="1" id="KW-1133">Transmembrane helix</keyword>
<feature type="transmembrane region" description="Helical" evidence="1">
    <location>
        <begin position="72"/>
        <end position="93"/>
    </location>
</feature>
<dbReference type="HOGENOM" id="CLU_015927_1_0_9"/>
<protein>
    <recommendedName>
        <fullName evidence="4">CvpA family protein</fullName>
    </recommendedName>
</protein>
<feature type="transmembrane region" description="Helical" evidence="1">
    <location>
        <begin position="41"/>
        <end position="60"/>
    </location>
</feature>
<gene>
    <name evidence="2" type="ORF">PM3016_1307</name>
</gene>
<evidence type="ECO:0008006" key="4">
    <source>
        <dbReference type="Google" id="ProtNLM"/>
    </source>
</evidence>
<organism evidence="2 3">
    <name type="scientific">Paenibacillus mucilaginosus 3016</name>
    <dbReference type="NCBI Taxonomy" id="1116391"/>
    <lineage>
        <taxon>Bacteria</taxon>
        <taxon>Bacillati</taxon>
        <taxon>Bacillota</taxon>
        <taxon>Bacilli</taxon>
        <taxon>Bacillales</taxon>
        <taxon>Paenibacillaceae</taxon>
        <taxon>Paenibacillus</taxon>
    </lineage>
</organism>